<dbReference type="Pfam" id="PF12799">
    <property type="entry name" value="LRR_4"/>
    <property type="match status" value="1"/>
</dbReference>
<dbReference type="Proteomes" id="UP000267606">
    <property type="component" value="Unassembled WGS sequence"/>
</dbReference>
<dbReference type="AlphaFoldDB" id="A0A183I5K2"/>
<evidence type="ECO:0000313" key="5">
    <source>
        <dbReference type="WBParaSite" id="OFLC_0001502501-mRNA-1"/>
    </source>
</evidence>
<evidence type="ECO:0000256" key="2">
    <source>
        <dbReference type="ARBA" id="ARBA00022737"/>
    </source>
</evidence>
<dbReference type="EMBL" id="UZAJ01041486">
    <property type="protein sequence ID" value="VDP20030.1"/>
    <property type="molecule type" value="Genomic_DNA"/>
</dbReference>
<dbReference type="SMART" id="SM00369">
    <property type="entry name" value="LRR_TYP"/>
    <property type="match status" value="2"/>
</dbReference>
<dbReference type="InterPro" id="IPR003591">
    <property type="entry name" value="Leu-rich_rpt_typical-subtyp"/>
</dbReference>
<evidence type="ECO:0000256" key="1">
    <source>
        <dbReference type="ARBA" id="ARBA00022614"/>
    </source>
</evidence>
<dbReference type="InterPro" id="IPR032675">
    <property type="entry name" value="LRR_dom_sf"/>
</dbReference>
<dbReference type="InterPro" id="IPR025875">
    <property type="entry name" value="Leu-rich_rpt_4"/>
</dbReference>
<evidence type="ECO:0000313" key="3">
    <source>
        <dbReference type="EMBL" id="VDP20030.1"/>
    </source>
</evidence>
<reference evidence="3 4" key="2">
    <citation type="submission" date="2018-11" db="EMBL/GenBank/DDBJ databases">
        <authorList>
            <consortium name="Pathogen Informatics"/>
        </authorList>
    </citation>
    <scope>NUCLEOTIDE SEQUENCE [LARGE SCALE GENOMIC DNA]</scope>
</reference>
<sequence length="51" mass="6034">MNVKRLKNLYLHNNKIERLPDAIENCSLEVLSLHNNFIDMLPKKLLEESNK</sequence>
<dbReference type="WBParaSite" id="OFLC_0001502501-mRNA-1">
    <property type="protein sequence ID" value="OFLC_0001502501-mRNA-1"/>
    <property type="gene ID" value="OFLC_0001502501"/>
</dbReference>
<keyword evidence="1" id="KW-0433">Leucine-rich repeat</keyword>
<organism evidence="5">
    <name type="scientific">Onchocerca flexuosa</name>
    <dbReference type="NCBI Taxonomy" id="387005"/>
    <lineage>
        <taxon>Eukaryota</taxon>
        <taxon>Metazoa</taxon>
        <taxon>Ecdysozoa</taxon>
        <taxon>Nematoda</taxon>
        <taxon>Chromadorea</taxon>
        <taxon>Rhabditida</taxon>
        <taxon>Spirurina</taxon>
        <taxon>Spiruromorpha</taxon>
        <taxon>Filarioidea</taxon>
        <taxon>Onchocercidae</taxon>
        <taxon>Onchocerca</taxon>
    </lineage>
</organism>
<reference evidence="5" key="1">
    <citation type="submission" date="2016-06" db="UniProtKB">
        <authorList>
            <consortium name="WormBaseParasite"/>
        </authorList>
    </citation>
    <scope>IDENTIFICATION</scope>
</reference>
<keyword evidence="4" id="KW-1185">Reference proteome</keyword>
<accession>A0A183I5K2</accession>
<dbReference type="PROSITE" id="PS51450">
    <property type="entry name" value="LRR"/>
    <property type="match status" value="1"/>
</dbReference>
<keyword evidence="2" id="KW-0677">Repeat</keyword>
<protein>
    <submittedName>
        <fullName evidence="5">Leucine-rich repeat domain-containing protein</fullName>
    </submittedName>
</protein>
<proteinExistence type="predicted"/>
<dbReference type="InterPro" id="IPR001611">
    <property type="entry name" value="Leu-rich_rpt"/>
</dbReference>
<dbReference type="Gene3D" id="3.80.10.10">
    <property type="entry name" value="Ribonuclease Inhibitor"/>
    <property type="match status" value="1"/>
</dbReference>
<evidence type="ECO:0000313" key="4">
    <source>
        <dbReference type="Proteomes" id="UP000267606"/>
    </source>
</evidence>
<dbReference type="STRING" id="387005.A0A183I5K2"/>
<gene>
    <name evidence="3" type="ORF">OFLC_LOCUS15014</name>
</gene>
<name>A0A183I5K2_9BILA</name>
<dbReference type="SUPFAM" id="SSF52058">
    <property type="entry name" value="L domain-like"/>
    <property type="match status" value="1"/>
</dbReference>